<evidence type="ECO:0000256" key="1">
    <source>
        <dbReference type="SAM" id="Phobius"/>
    </source>
</evidence>
<gene>
    <name evidence="2" type="ORF">Dacsa_1491</name>
</gene>
<sequence length="347" mass="40120">MALTAWGKGRDVIFAVDVTRSVRLNDQGRLRIEQIIRDSLQRGDTAYIVPFARNIQVADSIEITSKDDIQTVLNQLPLQTDLEARNTDIQNAELFVYRFLAQQNYCRLIENQSIREQAVVWLTDAPLATETGKDWIETPADSPFLQSNSNESQLRRQWLEVLPLDARSRDIPTENNEQYQLTIVDIKPTVQEFCTPAPSGKETCLVNRYLLQQLWLPTTGIILLIISAIVALGIWYNWQKPWQITIEIEGEDEEENQVKTLKGNQRLAIGDEDASAIDYIPCSGEEVRGYLERKRNQLYLVPTLEAPIFYKEKEVEKRMKLTGNRIRLNCPENHRKDFEFVIRINQK</sequence>
<dbReference type="Proteomes" id="UP000010482">
    <property type="component" value="Chromosome"/>
</dbReference>
<dbReference type="EMBL" id="CP003944">
    <property type="protein sequence ID" value="AFZ50176.1"/>
    <property type="molecule type" value="Genomic_DNA"/>
</dbReference>
<dbReference type="eggNOG" id="COG2304">
    <property type="taxonomic scope" value="Bacteria"/>
</dbReference>
<evidence type="ECO:0000313" key="2">
    <source>
        <dbReference type="EMBL" id="AFZ50176.1"/>
    </source>
</evidence>
<evidence type="ECO:0000313" key="3">
    <source>
        <dbReference type="Proteomes" id="UP000010482"/>
    </source>
</evidence>
<proteinExistence type="predicted"/>
<dbReference type="AlphaFoldDB" id="K9YTD2"/>
<keyword evidence="3" id="KW-1185">Reference proteome</keyword>
<evidence type="ECO:0008006" key="4">
    <source>
        <dbReference type="Google" id="ProtNLM"/>
    </source>
</evidence>
<protein>
    <recommendedName>
        <fullName evidence="4">VWFA domain-containing protein</fullName>
    </recommendedName>
</protein>
<keyword evidence="1" id="KW-1133">Transmembrane helix</keyword>
<dbReference type="HOGENOM" id="CLU_061335_0_0_3"/>
<accession>K9YTD2</accession>
<dbReference type="PATRIC" id="fig|13035.3.peg.1677"/>
<feature type="transmembrane region" description="Helical" evidence="1">
    <location>
        <begin position="214"/>
        <end position="236"/>
    </location>
</feature>
<dbReference type="STRING" id="13035.Dacsa_1491"/>
<name>K9YTD2_DACS8</name>
<keyword evidence="1" id="KW-0472">Membrane</keyword>
<dbReference type="KEGG" id="dsl:Dacsa_1491"/>
<organism evidence="2 3">
    <name type="scientific">Dactylococcopsis salina (strain PCC 8305)</name>
    <name type="common">Myxobactron salinum</name>
    <dbReference type="NCBI Taxonomy" id="13035"/>
    <lineage>
        <taxon>Bacteria</taxon>
        <taxon>Bacillati</taxon>
        <taxon>Cyanobacteriota</taxon>
        <taxon>Cyanophyceae</taxon>
        <taxon>Nodosilineales</taxon>
        <taxon>Cymatolegaceae</taxon>
        <taxon>Dactylococcopsis</taxon>
    </lineage>
</organism>
<reference evidence="2" key="1">
    <citation type="submission" date="2012-04" db="EMBL/GenBank/DDBJ databases">
        <title>Finished genome of Dactylococcopsis salina PCC 8305.</title>
        <authorList>
            <consortium name="US DOE Joint Genome Institute"/>
            <person name="Gugger M."/>
            <person name="Coursin T."/>
            <person name="Rippka R."/>
            <person name="Tandeau De Marsac N."/>
            <person name="Huntemann M."/>
            <person name="Wei C.-L."/>
            <person name="Han J."/>
            <person name="Detter J.C."/>
            <person name="Han C."/>
            <person name="Tapia R."/>
            <person name="Daligault H."/>
            <person name="Chen A."/>
            <person name="Krypides N."/>
            <person name="Mavromatis K."/>
            <person name="Markowitz V."/>
            <person name="Szeto E."/>
            <person name="Ivanova N."/>
            <person name="Ovchinnikova G."/>
            <person name="Pagani I."/>
            <person name="Pati A."/>
            <person name="Goodwin L."/>
            <person name="Peters L."/>
            <person name="Pitluck S."/>
            <person name="Woyke T."/>
            <person name="Kerfeld C."/>
        </authorList>
    </citation>
    <scope>NUCLEOTIDE SEQUENCE [LARGE SCALE GENOMIC DNA]</scope>
    <source>
        <strain evidence="2">PCC 8305</strain>
    </source>
</reference>
<keyword evidence="1" id="KW-0812">Transmembrane</keyword>